<dbReference type="Gene3D" id="1.20.1330.10">
    <property type="entry name" value="f41 fragment of flagellin, N-terminal domain"/>
    <property type="match status" value="1"/>
</dbReference>
<feature type="compositionally biased region" description="Polar residues" evidence="6">
    <location>
        <begin position="23"/>
        <end position="32"/>
    </location>
</feature>
<name>A0A1H9DEY4_9GAMM</name>
<keyword evidence="5" id="KW-0975">Bacterial flagellum</keyword>
<evidence type="ECO:0000313" key="10">
    <source>
        <dbReference type="Proteomes" id="UP000199496"/>
    </source>
</evidence>
<keyword evidence="10" id="KW-1185">Reference proteome</keyword>
<dbReference type="InterPro" id="IPR046358">
    <property type="entry name" value="Flagellin_C"/>
</dbReference>
<dbReference type="OrthoDB" id="9768249at2"/>
<dbReference type="GO" id="GO:0005198">
    <property type="term" value="F:structural molecule activity"/>
    <property type="evidence" value="ECO:0007669"/>
    <property type="project" value="InterPro"/>
</dbReference>
<keyword evidence="9" id="KW-0282">Flagellum</keyword>
<dbReference type="SUPFAM" id="SSF64518">
    <property type="entry name" value="Phase 1 flagellin"/>
    <property type="match status" value="1"/>
</dbReference>
<dbReference type="InterPro" id="IPR001029">
    <property type="entry name" value="Flagellin_N"/>
</dbReference>
<evidence type="ECO:0000256" key="2">
    <source>
        <dbReference type="ARBA" id="ARBA00004613"/>
    </source>
</evidence>
<dbReference type="Pfam" id="PF00700">
    <property type="entry name" value="Flagellin_C"/>
    <property type="match status" value="1"/>
</dbReference>
<dbReference type="AlphaFoldDB" id="A0A1H9DEY4"/>
<proteinExistence type="inferred from homology"/>
<evidence type="ECO:0000259" key="7">
    <source>
        <dbReference type="Pfam" id="PF00669"/>
    </source>
</evidence>
<feature type="region of interest" description="Disordered" evidence="6">
    <location>
        <begin position="21"/>
        <end position="46"/>
    </location>
</feature>
<dbReference type="EMBL" id="FOFO01000017">
    <property type="protein sequence ID" value="SEQ12036.1"/>
    <property type="molecule type" value="Genomic_DNA"/>
</dbReference>
<evidence type="ECO:0000259" key="8">
    <source>
        <dbReference type="Pfam" id="PF00700"/>
    </source>
</evidence>
<evidence type="ECO:0000256" key="3">
    <source>
        <dbReference type="ARBA" id="ARBA00005709"/>
    </source>
</evidence>
<keyword evidence="9" id="KW-0969">Cilium</keyword>
<keyword evidence="9" id="KW-0966">Cell projection</keyword>
<dbReference type="Pfam" id="PF00669">
    <property type="entry name" value="Flagellin_N"/>
    <property type="match status" value="1"/>
</dbReference>
<sequence length="422" mass="45712">MRISTTQMFQNGIETMQRKQAEMSRTQNQLSTGRRILSPSDDPSGSVQTLQFESRIQQTKQFQRNGALAEQRLRLAEVTIAAIGDGMQRVRTLTVQANNATQTDETRGYIALEIRQIIQEMMELGNTKDANGEYIFAGNQSHIQPFTVGSDGKVIYQGDGEQREVSISPVRKVRLGDAGSTVFGDSGSQALLNGNGVFTVSPDGDNTGSGIISSGTVTDIAAWEANTANAPYRLAFSEDVDGNLQYQVLDDADNPVDVIGADGNPTPGPVPYVDGTAISFHGIQVQVTGTPADEDEFLIEPAQPHSVFDGLYKLVDALEGGTSGGGTTPVNNAINQALTEMDNMMEHLLSVRATVGTRLNAVESQNSLHAEQTLQLESTLSEIRDLDYADAISRFSLQQVGLQAAQQTYVQVQRLSLFDYLR</sequence>
<evidence type="ECO:0000256" key="6">
    <source>
        <dbReference type="SAM" id="MobiDB-lite"/>
    </source>
</evidence>
<organism evidence="9 10">
    <name type="scientific">Ectothiorhodospira magna</name>
    <dbReference type="NCBI Taxonomy" id="867345"/>
    <lineage>
        <taxon>Bacteria</taxon>
        <taxon>Pseudomonadati</taxon>
        <taxon>Pseudomonadota</taxon>
        <taxon>Gammaproteobacteria</taxon>
        <taxon>Chromatiales</taxon>
        <taxon>Ectothiorhodospiraceae</taxon>
        <taxon>Ectothiorhodospira</taxon>
    </lineage>
</organism>
<gene>
    <name evidence="9" type="ORF">SAMN05421693_11747</name>
</gene>
<dbReference type="NCBIfam" id="TIGR02550">
    <property type="entry name" value="flagell_flgL"/>
    <property type="match status" value="1"/>
</dbReference>
<keyword evidence="4" id="KW-0964">Secreted</keyword>
<evidence type="ECO:0000256" key="4">
    <source>
        <dbReference type="ARBA" id="ARBA00022525"/>
    </source>
</evidence>
<dbReference type="PANTHER" id="PTHR42792">
    <property type="entry name" value="FLAGELLIN"/>
    <property type="match status" value="1"/>
</dbReference>
<dbReference type="GO" id="GO:0009424">
    <property type="term" value="C:bacterial-type flagellum hook"/>
    <property type="evidence" value="ECO:0007669"/>
    <property type="project" value="InterPro"/>
</dbReference>
<dbReference type="RefSeq" id="WP_090207182.1">
    <property type="nucleotide sequence ID" value="NZ_FOFO01000017.1"/>
</dbReference>
<accession>A0A1H9DEY4</accession>
<dbReference type="STRING" id="867345.SAMN05421693_11747"/>
<feature type="domain" description="Flagellin C-terminal" evidence="8">
    <location>
        <begin position="340"/>
        <end position="421"/>
    </location>
</feature>
<evidence type="ECO:0000313" key="9">
    <source>
        <dbReference type="EMBL" id="SEQ12036.1"/>
    </source>
</evidence>
<feature type="domain" description="Flagellin N-terminal" evidence="7">
    <location>
        <begin position="3"/>
        <end position="140"/>
    </location>
</feature>
<evidence type="ECO:0000256" key="1">
    <source>
        <dbReference type="ARBA" id="ARBA00004365"/>
    </source>
</evidence>
<dbReference type="InterPro" id="IPR013384">
    <property type="entry name" value="Flagell_FlgL"/>
</dbReference>
<comment type="similarity">
    <text evidence="3">Belongs to the bacterial flagellin family.</text>
</comment>
<dbReference type="Proteomes" id="UP000199496">
    <property type="component" value="Unassembled WGS sequence"/>
</dbReference>
<dbReference type="GO" id="GO:0071973">
    <property type="term" value="P:bacterial-type flagellum-dependent cell motility"/>
    <property type="evidence" value="ECO:0007669"/>
    <property type="project" value="InterPro"/>
</dbReference>
<evidence type="ECO:0000256" key="5">
    <source>
        <dbReference type="ARBA" id="ARBA00023143"/>
    </source>
</evidence>
<dbReference type="InterPro" id="IPR001492">
    <property type="entry name" value="Flagellin"/>
</dbReference>
<dbReference type="PANTHER" id="PTHR42792:SF1">
    <property type="entry name" value="FLAGELLAR HOOK-ASSOCIATED PROTEIN 3"/>
    <property type="match status" value="1"/>
</dbReference>
<reference evidence="9 10" key="1">
    <citation type="submission" date="2016-10" db="EMBL/GenBank/DDBJ databases">
        <authorList>
            <person name="de Groot N.N."/>
        </authorList>
    </citation>
    <scope>NUCLEOTIDE SEQUENCE [LARGE SCALE GENOMIC DNA]</scope>
    <source>
        <strain evidence="9 10">B7-7</strain>
    </source>
</reference>
<dbReference type="GO" id="GO:0005576">
    <property type="term" value="C:extracellular region"/>
    <property type="evidence" value="ECO:0007669"/>
    <property type="project" value="UniProtKB-SubCell"/>
</dbReference>
<protein>
    <submittedName>
        <fullName evidence="9">Flagellar hook-associated protein 3 FlgL</fullName>
    </submittedName>
</protein>
<comment type="subcellular location">
    <subcellularLocation>
        <location evidence="1">Bacterial flagellum</location>
    </subcellularLocation>
    <subcellularLocation>
        <location evidence="2">Secreted</location>
    </subcellularLocation>
</comment>